<dbReference type="InterPro" id="IPR009057">
    <property type="entry name" value="Homeodomain-like_sf"/>
</dbReference>
<feature type="domain" description="ELM2" evidence="8">
    <location>
        <begin position="625"/>
        <end position="721"/>
    </location>
</feature>
<feature type="compositionally biased region" description="Polar residues" evidence="6">
    <location>
        <begin position="64"/>
        <end position="75"/>
    </location>
</feature>
<dbReference type="Gene3D" id="1.10.10.60">
    <property type="entry name" value="Homeodomain-like"/>
    <property type="match status" value="1"/>
</dbReference>
<dbReference type="PROSITE" id="PS00028">
    <property type="entry name" value="ZINC_FINGER_C2H2_1"/>
    <property type="match status" value="1"/>
</dbReference>
<dbReference type="GO" id="GO:0003714">
    <property type="term" value="F:transcription corepressor activity"/>
    <property type="evidence" value="ECO:0007669"/>
    <property type="project" value="TreeGrafter"/>
</dbReference>
<evidence type="ECO:0000259" key="9">
    <source>
        <dbReference type="PROSITE" id="PS51293"/>
    </source>
</evidence>
<dbReference type="GO" id="GO:0008270">
    <property type="term" value="F:zinc ion binding"/>
    <property type="evidence" value="ECO:0007669"/>
    <property type="project" value="UniProtKB-KW"/>
</dbReference>
<protein>
    <recommendedName>
        <fullName evidence="12">Transcriptional-regulating factor 1</fullName>
    </recommendedName>
</protein>
<feature type="compositionally biased region" description="Low complexity" evidence="6">
    <location>
        <begin position="373"/>
        <end position="397"/>
    </location>
</feature>
<dbReference type="GO" id="GO:0006357">
    <property type="term" value="P:regulation of transcription by RNA polymerase II"/>
    <property type="evidence" value="ECO:0007669"/>
    <property type="project" value="TreeGrafter"/>
</dbReference>
<keyword evidence="5" id="KW-0862">Zinc</keyword>
<feature type="compositionally biased region" description="Polar residues" evidence="6">
    <location>
        <begin position="878"/>
        <end position="889"/>
    </location>
</feature>
<name>A0A8P4G5R3_DICLA</name>
<feature type="compositionally biased region" description="Low complexity" evidence="6">
    <location>
        <begin position="82"/>
        <end position="104"/>
    </location>
</feature>
<evidence type="ECO:0000259" key="8">
    <source>
        <dbReference type="PROSITE" id="PS51156"/>
    </source>
</evidence>
<reference evidence="10" key="1">
    <citation type="submission" date="2025-08" db="UniProtKB">
        <authorList>
            <consortium name="Ensembl"/>
        </authorList>
    </citation>
    <scope>IDENTIFICATION</scope>
</reference>
<evidence type="ECO:0000259" key="7">
    <source>
        <dbReference type="PROSITE" id="PS50157"/>
    </source>
</evidence>
<keyword evidence="2" id="KW-0805">Transcription regulation</keyword>
<dbReference type="PROSITE" id="PS50157">
    <property type="entry name" value="ZINC_FINGER_C2H2_2"/>
    <property type="match status" value="1"/>
</dbReference>
<sequence>MNNRRRTYVKRKLSAKDWHSSYTQRAIMDDRSSTQSFPNIHHHRHRPSFHLTLPSLQDPEVGYPSSQPALDSQYGSRGEEATTSFLTSSTSSGGRRASSGVDRGLLNTSGSGLDGDANLGGHLDGEGGLGGHFADPWYGSSKKEQVWEDGKSCESAADDFYSKGDCYSNANDVFYTMNCSNEDGVRRKLRANYNNYAHASYEAKGETVYNREANVSHFTKQTTSYNRSAAGSFSDSSVEFCRTDSRVSDNYLGREEDYGSSCGSGKDQLQPLEVEGPWLSVSPSSQSGDGRLRGTADSLTLTSGCLPQRSPLSSGTYIQKLDSFSEAFLSQRKRRCPVIPIGNSSGQIWDYGVERGESPGLVKSRHSCAFDSDSYLPPSSSSSPAHPSSSHLMSSVLSPPPTPLPPPSHSPSKMDSPGAFGGTGHSVSQGDESLAALQFFASHLQSLPSIHSPQMIWKFPLSSNIEGNLRSSHGGDYGNITASHNILQSPESPFLTSLHPPSTLCPSNTPSLHSSFHLPSHPSHLSGQQHEAAEKIAPYTVTQKVKNGPANLNQSQLQASPIYTGTLFYSILHSCRGQKRGRYTPRPLLNPVRRGRGLYYSILSLQHREEETACGEEDHKGGVLPYVNVGREFQAELPPCFVGGKGSGLWSPEEASPREQLLWKPWGELEANSQDQVEKLLSMCSSSCLPGGGSNTELALHCLHYCQGNTMATLEMLLFSQPSPTGDYHYPGSDFWTDSEKNFFSAALGTYGKEFSLVQKMVKTKSTCQCVEFFYLSKRLQDKQKKQKEEEKRDAEMEQQKNVTPNCQPVNRQFGLEEAVPVPSLASFFPCKLCGKMFYKIKSRNAHMKIHRQPQEDWTDRRLQHQLLTQRLALSRSTNLMPTPSSNLLPPQAPARTFSSSALPGTPSNNSNADNVLNSVTNSNAITPSNASVLDPSTVVTYSHIAASNSHVITNTDGGDSNQREPTTVLSFHQSWGSFGQGPDPVTFYCNTDGKDNVGAGTVGGKEPINWQ</sequence>
<dbReference type="GO" id="GO:0000118">
    <property type="term" value="C:histone deacetylase complex"/>
    <property type="evidence" value="ECO:0007669"/>
    <property type="project" value="TreeGrafter"/>
</dbReference>
<dbReference type="Proteomes" id="UP000694389">
    <property type="component" value="Unassembled WGS sequence"/>
</dbReference>
<dbReference type="InterPro" id="IPR001005">
    <property type="entry name" value="SANT/Myb"/>
</dbReference>
<evidence type="ECO:0000256" key="6">
    <source>
        <dbReference type="SAM" id="MobiDB-lite"/>
    </source>
</evidence>
<dbReference type="InterPro" id="IPR000949">
    <property type="entry name" value="ELM2_dom"/>
</dbReference>
<evidence type="ECO:0000256" key="5">
    <source>
        <dbReference type="PROSITE-ProRule" id="PRU00042"/>
    </source>
</evidence>
<dbReference type="PANTHER" id="PTHR16089">
    <property type="entry name" value="REST COREPRESSOR COREST PROTEIN-RELATED"/>
    <property type="match status" value="1"/>
</dbReference>
<gene>
    <name evidence="10" type="primary">si:dkey-19b23.10</name>
</gene>
<organism evidence="10 11">
    <name type="scientific">Dicentrarchus labrax</name>
    <name type="common">European seabass</name>
    <name type="synonym">Morone labrax</name>
    <dbReference type="NCBI Taxonomy" id="13489"/>
    <lineage>
        <taxon>Eukaryota</taxon>
        <taxon>Metazoa</taxon>
        <taxon>Chordata</taxon>
        <taxon>Craniata</taxon>
        <taxon>Vertebrata</taxon>
        <taxon>Euteleostomi</taxon>
        <taxon>Actinopterygii</taxon>
        <taxon>Neopterygii</taxon>
        <taxon>Teleostei</taxon>
        <taxon>Neoteleostei</taxon>
        <taxon>Acanthomorphata</taxon>
        <taxon>Eupercaria</taxon>
        <taxon>Moronidae</taxon>
        <taxon>Dicentrarchus</taxon>
    </lineage>
</organism>
<keyword evidence="11" id="KW-1185">Reference proteome</keyword>
<evidence type="ECO:0000313" key="11">
    <source>
        <dbReference type="Proteomes" id="UP000694389"/>
    </source>
</evidence>
<dbReference type="SMART" id="SM00717">
    <property type="entry name" value="SANT"/>
    <property type="match status" value="1"/>
</dbReference>
<keyword evidence="5" id="KW-0479">Metal-binding</keyword>
<feature type="region of interest" description="Disordered" evidence="6">
    <location>
        <begin position="50"/>
        <end position="119"/>
    </location>
</feature>
<feature type="domain" description="SANT" evidence="9">
    <location>
        <begin position="731"/>
        <end position="782"/>
    </location>
</feature>
<dbReference type="GeneTree" id="ENSGT00940000160330"/>
<dbReference type="InterPro" id="IPR017884">
    <property type="entry name" value="SANT_dom"/>
</dbReference>
<dbReference type="PROSITE" id="PS51156">
    <property type="entry name" value="ELM2"/>
    <property type="match status" value="1"/>
</dbReference>
<feature type="region of interest" description="Disordered" evidence="6">
    <location>
        <begin position="373"/>
        <end position="428"/>
    </location>
</feature>
<dbReference type="OMA" id="LPFHQSW"/>
<dbReference type="Ensembl" id="ENSDLAT00005074015.1">
    <property type="protein sequence ID" value="ENSDLAP00005066234.1"/>
    <property type="gene ID" value="ENSDLAG00005019754.2"/>
</dbReference>
<evidence type="ECO:0000256" key="1">
    <source>
        <dbReference type="ARBA" id="ARBA00004123"/>
    </source>
</evidence>
<dbReference type="PROSITE" id="PS51293">
    <property type="entry name" value="SANT"/>
    <property type="match status" value="1"/>
</dbReference>
<keyword evidence="4" id="KW-0539">Nucleus</keyword>
<dbReference type="SUPFAM" id="SSF46689">
    <property type="entry name" value="Homeodomain-like"/>
    <property type="match status" value="1"/>
</dbReference>
<dbReference type="AlphaFoldDB" id="A0A8P4G5R3"/>
<dbReference type="GeneID" id="127379524"/>
<dbReference type="PANTHER" id="PTHR16089:SF43">
    <property type="match status" value="1"/>
</dbReference>
<reference evidence="10" key="2">
    <citation type="submission" date="2025-09" db="UniProtKB">
        <authorList>
            <consortium name="Ensembl"/>
        </authorList>
    </citation>
    <scope>IDENTIFICATION</scope>
</reference>
<keyword evidence="5" id="KW-0863">Zinc-finger</keyword>
<evidence type="ECO:0000256" key="3">
    <source>
        <dbReference type="ARBA" id="ARBA00023163"/>
    </source>
</evidence>
<proteinExistence type="predicted"/>
<evidence type="ECO:0000256" key="4">
    <source>
        <dbReference type="ARBA" id="ARBA00023242"/>
    </source>
</evidence>
<evidence type="ECO:0008006" key="12">
    <source>
        <dbReference type="Google" id="ProtNLM"/>
    </source>
</evidence>
<dbReference type="InterPro" id="IPR013087">
    <property type="entry name" value="Znf_C2H2_type"/>
</dbReference>
<feature type="region of interest" description="Disordered" evidence="6">
    <location>
        <begin position="878"/>
        <end position="916"/>
    </location>
</feature>
<evidence type="ECO:0000313" key="10">
    <source>
        <dbReference type="Ensembl" id="ENSDLAP00005066234.1"/>
    </source>
</evidence>
<evidence type="ECO:0000256" key="2">
    <source>
        <dbReference type="ARBA" id="ARBA00023015"/>
    </source>
</evidence>
<dbReference type="SMART" id="SM01189">
    <property type="entry name" value="ELM2"/>
    <property type="match status" value="1"/>
</dbReference>
<feature type="region of interest" description="Disordered" evidence="6">
    <location>
        <begin position="786"/>
        <end position="808"/>
    </location>
</feature>
<dbReference type="InterPro" id="IPR051066">
    <property type="entry name" value="Trans_reg/Corepressor"/>
</dbReference>
<keyword evidence="3" id="KW-0804">Transcription</keyword>
<feature type="compositionally biased region" description="Pro residues" evidence="6">
    <location>
        <begin position="398"/>
        <end position="409"/>
    </location>
</feature>
<dbReference type="OrthoDB" id="10258692at2759"/>
<dbReference type="RefSeq" id="XP_051285179.1">
    <property type="nucleotide sequence ID" value="XM_051429219.1"/>
</dbReference>
<dbReference type="GO" id="GO:0005667">
    <property type="term" value="C:transcription regulator complex"/>
    <property type="evidence" value="ECO:0007669"/>
    <property type="project" value="TreeGrafter"/>
</dbReference>
<feature type="domain" description="C2H2-type" evidence="7">
    <location>
        <begin position="829"/>
        <end position="856"/>
    </location>
</feature>
<accession>A0A8P4G5R3</accession>
<comment type="subcellular location">
    <subcellularLocation>
        <location evidence="1">Nucleus</location>
    </subcellularLocation>
</comment>
<feature type="compositionally biased region" description="Polar residues" evidence="6">
    <location>
        <begin position="897"/>
        <end position="916"/>
    </location>
</feature>
<feature type="compositionally biased region" description="Basic and acidic residues" evidence="6">
    <location>
        <begin position="786"/>
        <end position="799"/>
    </location>
</feature>